<dbReference type="PANTHER" id="PTHR14856:SF9">
    <property type="entry name" value="PQ-LOOP REPEAT-CONTAINING PROTEIN 1"/>
    <property type="match status" value="1"/>
</dbReference>
<feature type="transmembrane region" description="Helical" evidence="1">
    <location>
        <begin position="207"/>
        <end position="225"/>
    </location>
</feature>
<comment type="caution">
    <text evidence="2">The sequence shown here is derived from an EMBL/GenBank/DDBJ whole genome shotgun (WGS) entry which is preliminary data.</text>
</comment>
<keyword evidence="1" id="KW-0472">Membrane</keyword>
<dbReference type="GeneID" id="94833185"/>
<feature type="transmembrane region" description="Helical" evidence="1">
    <location>
        <begin position="237"/>
        <end position="257"/>
    </location>
</feature>
<sequence>MYYLSDFLLNVIFASYRILNVLPKLPYYAIDLFIMLMPTIGYLDMVRMMIISKSSAAFNFTTVSILLLAHGLKIFYFFLNPYAINVFGQSISQFCVAIFMTFFKFKFEETTHGKSYSIVDESEESTDDFNDTSQNLKNINHIKRIKSKITKKIITADIKNYSKKISQHYSKSYNKRKNGKKGTNSNYCAQFWSSLFSVFNIYHAKTFSEFITALISIALLIFLAIQVNCYTFSEQTTIHIIGIIANLVESMISFPMFYKIVFKRTVSHISTLLVLQFVSGDMMKLCFYIYSHTPISFIAGSCLQMCIDTILFISFVQLKFLSPKLVSSTKFLISDATSESSHDVSFSTEEHFSSQENFEHEVLVPFEEEDEYEEDKFEEDECEAFIPVP</sequence>
<evidence type="ECO:0000313" key="3">
    <source>
        <dbReference type="Proteomes" id="UP000179807"/>
    </source>
</evidence>
<dbReference type="EMBL" id="MLAK01000422">
    <property type="protein sequence ID" value="OHT14080.1"/>
    <property type="molecule type" value="Genomic_DNA"/>
</dbReference>
<dbReference type="AlphaFoldDB" id="A0A1J4KT71"/>
<reference evidence="2" key="1">
    <citation type="submission" date="2016-10" db="EMBL/GenBank/DDBJ databases">
        <authorList>
            <person name="Benchimol M."/>
            <person name="Almeida L.G."/>
            <person name="Vasconcelos A.T."/>
            <person name="Perreira-Neves A."/>
            <person name="Rosa I.A."/>
            <person name="Tasca T."/>
            <person name="Bogo M.R."/>
            <person name="de Souza W."/>
        </authorList>
    </citation>
    <scope>NUCLEOTIDE SEQUENCE [LARGE SCALE GENOMIC DNA]</scope>
    <source>
        <strain evidence="2">K</strain>
    </source>
</reference>
<dbReference type="GO" id="GO:0042147">
    <property type="term" value="P:retrograde transport, endosome to Golgi"/>
    <property type="evidence" value="ECO:0007669"/>
    <property type="project" value="TreeGrafter"/>
</dbReference>
<dbReference type="GO" id="GO:0005829">
    <property type="term" value="C:cytosol"/>
    <property type="evidence" value="ECO:0007669"/>
    <property type="project" value="GOC"/>
</dbReference>
<evidence type="ECO:0000256" key="1">
    <source>
        <dbReference type="SAM" id="Phobius"/>
    </source>
</evidence>
<dbReference type="OrthoDB" id="292213at2759"/>
<feature type="transmembrane region" description="Helical" evidence="1">
    <location>
        <begin position="25"/>
        <end position="44"/>
    </location>
</feature>
<dbReference type="Proteomes" id="UP000179807">
    <property type="component" value="Unassembled WGS sequence"/>
</dbReference>
<feature type="transmembrane region" description="Helical" evidence="1">
    <location>
        <begin position="296"/>
        <end position="316"/>
    </location>
</feature>
<dbReference type="PANTHER" id="PTHR14856">
    <property type="entry name" value="PQ-LOOP REPEAT-CONTAINING PROTEIN 1-LIKE PROTEIN"/>
    <property type="match status" value="1"/>
</dbReference>
<protein>
    <recommendedName>
        <fullName evidence="4">PQ loop repeat family protein</fullName>
    </recommendedName>
</protein>
<dbReference type="GO" id="GO:0005768">
    <property type="term" value="C:endosome"/>
    <property type="evidence" value="ECO:0007669"/>
    <property type="project" value="TreeGrafter"/>
</dbReference>
<dbReference type="InterPro" id="IPR052241">
    <property type="entry name" value="SLC66/Scramblase_ANY1"/>
</dbReference>
<evidence type="ECO:0008006" key="4">
    <source>
        <dbReference type="Google" id="ProtNLM"/>
    </source>
</evidence>
<evidence type="ECO:0000313" key="2">
    <source>
        <dbReference type="EMBL" id="OHT14080.1"/>
    </source>
</evidence>
<proteinExistence type="predicted"/>
<keyword evidence="3" id="KW-1185">Reference proteome</keyword>
<gene>
    <name evidence="2" type="ORF">TRFO_15611</name>
</gene>
<organism evidence="2 3">
    <name type="scientific">Tritrichomonas foetus</name>
    <dbReference type="NCBI Taxonomy" id="1144522"/>
    <lineage>
        <taxon>Eukaryota</taxon>
        <taxon>Metamonada</taxon>
        <taxon>Parabasalia</taxon>
        <taxon>Tritrichomonadida</taxon>
        <taxon>Tritrichomonadidae</taxon>
        <taxon>Tritrichomonas</taxon>
    </lineage>
</organism>
<keyword evidence="1" id="KW-1133">Transmembrane helix</keyword>
<name>A0A1J4KT71_9EUKA</name>
<feature type="transmembrane region" description="Helical" evidence="1">
    <location>
        <begin position="56"/>
        <end position="76"/>
    </location>
</feature>
<keyword evidence="1" id="KW-0812">Transmembrane</keyword>
<dbReference type="GO" id="GO:0005802">
    <property type="term" value="C:trans-Golgi network"/>
    <property type="evidence" value="ECO:0007669"/>
    <property type="project" value="TreeGrafter"/>
</dbReference>
<accession>A0A1J4KT71</accession>
<dbReference type="RefSeq" id="XP_068367216.1">
    <property type="nucleotide sequence ID" value="XM_068498481.1"/>
</dbReference>
<feature type="transmembrane region" description="Helical" evidence="1">
    <location>
        <begin position="82"/>
        <end position="103"/>
    </location>
</feature>
<dbReference type="VEuPathDB" id="TrichDB:TRFO_15611"/>
<dbReference type="GO" id="GO:0045332">
    <property type="term" value="P:phospholipid translocation"/>
    <property type="evidence" value="ECO:0007669"/>
    <property type="project" value="TreeGrafter"/>
</dbReference>